<accession>A0A4C1VYU4</accession>
<dbReference type="AlphaFoldDB" id="A0A4C1VYU4"/>
<protein>
    <submittedName>
        <fullName evidence="2">Uncharacterized protein</fullName>
    </submittedName>
</protein>
<gene>
    <name evidence="2" type="ORF">EVAR_31652_1</name>
</gene>
<comment type="caution">
    <text evidence="2">The sequence shown here is derived from an EMBL/GenBank/DDBJ whole genome shotgun (WGS) entry which is preliminary data.</text>
</comment>
<evidence type="ECO:0000256" key="1">
    <source>
        <dbReference type="SAM" id="MobiDB-lite"/>
    </source>
</evidence>
<keyword evidence="3" id="KW-1185">Reference proteome</keyword>
<reference evidence="2 3" key="1">
    <citation type="journal article" date="2019" name="Commun. Biol.">
        <title>The bagworm genome reveals a unique fibroin gene that provides high tensile strength.</title>
        <authorList>
            <person name="Kono N."/>
            <person name="Nakamura H."/>
            <person name="Ohtoshi R."/>
            <person name="Tomita M."/>
            <person name="Numata K."/>
            <person name="Arakawa K."/>
        </authorList>
    </citation>
    <scope>NUCLEOTIDE SEQUENCE [LARGE SCALE GENOMIC DNA]</scope>
</reference>
<evidence type="ECO:0000313" key="3">
    <source>
        <dbReference type="Proteomes" id="UP000299102"/>
    </source>
</evidence>
<dbReference type="EMBL" id="BGZK01000448">
    <property type="protein sequence ID" value="GBP44208.1"/>
    <property type="molecule type" value="Genomic_DNA"/>
</dbReference>
<name>A0A4C1VYU4_EUMVA</name>
<dbReference type="Proteomes" id="UP000299102">
    <property type="component" value="Unassembled WGS sequence"/>
</dbReference>
<feature type="region of interest" description="Disordered" evidence="1">
    <location>
        <begin position="1"/>
        <end position="79"/>
    </location>
</feature>
<evidence type="ECO:0000313" key="2">
    <source>
        <dbReference type="EMBL" id="GBP44208.1"/>
    </source>
</evidence>
<organism evidence="2 3">
    <name type="scientific">Eumeta variegata</name>
    <name type="common">Bagworm moth</name>
    <name type="synonym">Eumeta japonica</name>
    <dbReference type="NCBI Taxonomy" id="151549"/>
    <lineage>
        <taxon>Eukaryota</taxon>
        <taxon>Metazoa</taxon>
        <taxon>Ecdysozoa</taxon>
        <taxon>Arthropoda</taxon>
        <taxon>Hexapoda</taxon>
        <taxon>Insecta</taxon>
        <taxon>Pterygota</taxon>
        <taxon>Neoptera</taxon>
        <taxon>Endopterygota</taxon>
        <taxon>Lepidoptera</taxon>
        <taxon>Glossata</taxon>
        <taxon>Ditrysia</taxon>
        <taxon>Tineoidea</taxon>
        <taxon>Psychidae</taxon>
        <taxon>Oiketicinae</taxon>
        <taxon>Eumeta</taxon>
    </lineage>
</organism>
<sequence>MSSSAGEQDEDRTSLIAGRGLPASRAAAKAGRLPRPATAGDVAAGRAPAGGAHVAAPAAVAGRQSSPPPRSVPAQWRVSARRPRAYRLSGVRFASRAIVVLMK</sequence>
<feature type="compositionally biased region" description="Low complexity" evidence="1">
    <location>
        <begin position="36"/>
        <end position="62"/>
    </location>
</feature>
<proteinExistence type="predicted"/>